<dbReference type="RefSeq" id="WP_408622881.1">
    <property type="nucleotide sequence ID" value="NZ_JBEQCT010000002.1"/>
</dbReference>
<name>A0ABW9G5L8_9GAMM</name>
<dbReference type="PANTHER" id="PTHR34294">
    <property type="entry name" value="TRANSCRIPTIONAL REGULATOR-RELATED"/>
    <property type="match status" value="1"/>
</dbReference>
<protein>
    <submittedName>
        <fullName evidence="6">Sugar-binding transcriptional regulator</fullName>
    </submittedName>
</protein>
<comment type="similarity">
    <text evidence="1">Belongs to the SorC transcriptional regulatory family.</text>
</comment>
<keyword evidence="4" id="KW-0804">Transcription</keyword>
<dbReference type="Gene3D" id="3.40.50.1360">
    <property type="match status" value="1"/>
</dbReference>
<organism evidence="6 7">
    <name type="scientific">Celerinatantimonas yamalensis</name>
    <dbReference type="NCBI Taxonomy" id="559956"/>
    <lineage>
        <taxon>Bacteria</taxon>
        <taxon>Pseudomonadati</taxon>
        <taxon>Pseudomonadota</taxon>
        <taxon>Gammaproteobacteria</taxon>
        <taxon>Celerinatantimonadaceae</taxon>
        <taxon>Celerinatantimonas</taxon>
    </lineage>
</organism>
<sequence length="315" mass="34617">MLKRDEQRLLVKIATLYYEQGKKQSDIAKLLDLSQSFVSRALSRCLKENLVKISVVQPANIYLNLEAQLQQQFELSQAIVVDVDDPNNKEQIKKSIGSAAAHYLETSLHHDDLVGISSWSSTIRAMVEQLHPTNVTARGVVQLLGGVGINGNIQATMLTYSLANLLNCHSYLLPSQSIERTVEYKNRLLTTEDVGSVVGMFKEVDLALVGIGMLEPSSLLKTSGNYYQGDMLDLLSKKGAVGDICLHYYDEKGQPVLSDEDDPVIGMDLALLKSCPRVVALVGGKDKTQAIKGALQGHYIDVLIVDYATAELLLR</sequence>
<dbReference type="InterPro" id="IPR007324">
    <property type="entry name" value="Sugar-bd_dom_put"/>
</dbReference>
<dbReference type="Gene3D" id="1.10.10.60">
    <property type="entry name" value="Homeodomain-like"/>
    <property type="match status" value="1"/>
</dbReference>
<feature type="domain" description="Sugar-binding" evidence="5">
    <location>
        <begin position="63"/>
        <end position="314"/>
    </location>
</feature>
<evidence type="ECO:0000256" key="1">
    <source>
        <dbReference type="ARBA" id="ARBA00010466"/>
    </source>
</evidence>
<keyword evidence="7" id="KW-1185">Reference proteome</keyword>
<evidence type="ECO:0000256" key="2">
    <source>
        <dbReference type="ARBA" id="ARBA00023015"/>
    </source>
</evidence>
<keyword evidence="3" id="KW-0238">DNA-binding</keyword>
<comment type="caution">
    <text evidence="6">The sequence shown here is derived from an EMBL/GenBank/DDBJ whole genome shotgun (WGS) entry which is preliminary data.</text>
</comment>
<dbReference type="SUPFAM" id="SSF100950">
    <property type="entry name" value="NagB/RpiA/CoA transferase-like"/>
    <property type="match status" value="1"/>
</dbReference>
<dbReference type="InterPro" id="IPR037171">
    <property type="entry name" value="NagB/RpiA_transferase-like"/>
</dbReference>
<evidence type="ECO:0000313" key="6">
    <source>
        <dbReference type="EMBL" id="MFM2484694.1"/>
    </source>
</evidence>
<dbReference type="Pfam" id="PF04198">
    <property type="entry name" value="Sugar-bind"/>
    <property type="match status" value="1"/>
</dbReference>
<dbReference type="PANTHER" id="PTHR34294:SF12">
    <property type="entry name" value="SUGAR-BINDING TRANSCRIPTIONAL REGULATOR"/>
    <property type="match status" value="1"/>
</dbReference>
<accession>A0ABW9G5L8</accession>
<keyword evidence="2" id="KW-0805">Transcription regulation</keyword>
<dbReference type="EMBL" id="JBEQCT010000002">
    <property type="protein sequence ID" value="MFM2484694.1"/>
    <property type="molecule type" value="Genomic_DNA"/>
</dbReference>
<dbReference type="InterPro" id="IPR051054">
    <property type="entry name" value="SorC_transcr_regulators"/>
</dbReference>
<reference evidence="6 7" key="1">
    <citation type="journal article" date="2013" name="Int. J. Syst. Evol. Microbiol.">
        <title>Celerinatantimonas yamalensis sp. nov., a cold-adapted diazotrophic bacterium from a cold permafrost brine.</title>
        <authorList>
            <person name="Shcherbakova V."/>
            <person name="Chuvilskaya N."/>
            <person name="Rivkina E."/>
            <person name="Demidov N."/>
            <person name="Uchaeva V."/>
            <person name="Suetin S."/>
            <person name="Suzina N."/>
            <person name="Gilichinsky D."/>
        </authorList>
    </citation>
    <scope>NUCLEOTIDE SEQUENCE [LARGE SCALE GENOMIC DNA]</scope>
    <source>
        <strain evidence="6 7">C7</strain>
    </source>
</reference>
<dbReference type="Proteomes" id="UP001629953">
    <property type="component" value="Unassembled WGS sequence"/>
</dbReference>
<evidence type="ECO:0000313" key="7">
    <source>
        <dbReference type="Proteomes" id="UP001629953"/>
    </source>
</evidence>
<evidence type="ECO:0000259" key="5">
    <source>
        <dbReference type="Pfam" id="PF04198"/>
    </source>
</evidence>
<proteinExistence type="inferred from homology"/>
<evidence type="ECO:0000256" key="3">
    <source>
        <dbReference type="ARBA" id="ARBA00023125"/>
    </source>
</evidence>
<gene>
    <name evidence="6" type="ORF">ABUE30_06395</name>
</gene>
<evidence type="ECO:0000256" key="4">
    <source>
        <dbReference type="ARBA" id="ARBA00023163"/>
    </source>
</evidence>